<dbReference type="EMBL" id="VSSQ01094166">
    <property type="protein sequence ID" value="MPN38746.1"/>
    <property type="molecule type" value="Genomic_DNA"/>
</dbReference>
<gene>
    <name evidence="1" type="ORF">SDC9_186271</name>
</gene>
<name>A0A645HJG8_9ZZZZ</name>
<organism evidence="1">
    <name type="scientific">bioreactor metagenome</name>
    <dbReference type="NCBI Taxonomy" id="1076179"/>
    <lineage>
        <taxon>unclassified sequences</taxon>
        <taxon>metagenomes</taxon>
        <taxon>ecological metagenomes</taxon>
    </lineage>
</organism>
<dbReference type="AlphaFoldDB" id="A0A645HJG8"/>
<accession>A0A645HJG8</accession>
<protein>
    <submittedName>
        <fullName evidence="1">Uncharacterized protein</fullName>
    </submittedName>
</protein>
<sequence length="111" mass="11358">MVAVVIDQADAFDLGAFFDDGRGALDLQVLDQQHAVAVGQWRAVGILDEAGAVVFIGNGFCMGRPFMGAIGAYQQIAIGIGIVQAALGARGEGGCAQGFASVQRVSTKPSC</sequence>
<evidence type="ECO:0000313" key="1">
    <source>
        <dbReference type="EMBL" id="MPN38746.1"/>
    </source>
</evidence>
<proteinExistence type="predicted"/>
<reference evidence="1" key="1">
    <citation type="submission" date="2019-08" db="EMBL/GenBank/DDBJ databases">
        <authorList>
            <person name="Kucharzyk K."/>
            <person name="Murdoch R.W."/>
            <person name="Higgins S."/>
            <person name="Loffler F."/>
        </authorList>
    </citation>
    <scope>NUCLEOTIDE SEQUENCE</scope>
</reference>
<comment type="caution">
    <text evidence="1">The sequence shown here is derived from an EMBL/GenBank/DDBJ whole genome shotgun (WGS) entry which is preliminary data.</text>
</comment>